<reference evidence="5" key="1">
    <citation type="submission" date="2023-04" db="EMBL/GenBank/DDBJ databases">
        <title>Candida boidinii NBRC 10035.</title>
        <authorList>
            <person name="Ichikawa N."/>
            <person name="Sato H."/>
            <person name="Tonouchi N."/>
        </authorList>
    </citation>
    <scope>NUCLEOTIDE SEQUENCE</scope>
    <source>
        <strain evidence="5">NBRC 10035</strain>
    </source>
</reference>
<organism evidence="5 6">
    <name type="scientific">Candida boidinii</name>
    <name type="common">Yeast</name>
    <dbReference type="NCBI Taxonomy" id="5477"/>
    <lineage>
        <taxon>Eukaryota</taxon>
        <taxon>Fungi</taxon>
        <taxon>Dikarya</taxon>
        <taxon>Ascomycota</taxon>
        <taxon>Saccharomycotina</taxon>
        <taxon>Pichiomycetes</taxon>
        <taxon>Pichiales</taxon>
        <taxon>Pichiaceae</taxon>
        <taxon>Ogataea</taxon>
        <taxon>Ogataea/Candida clade</taxon>
    </lineage>
</organism>
<dbReference type="InterPro" id="IPR036770">
    <property type="entry name" value="Ankyrin_rpt-contain_sf"/>
</dbReference>
<evidence type="ECO:0000313" key="6">
    <source>
        <dbReference type="Proteomes" id="UP001165120"/>
    </source>
</evidence>
<accession>A0A9W6WK23</accession>
<name>A0A9W6WK23_CANBO</name>
<dbReference type="InterPro" id="IPR002110">
    <property type="entry name" value="Ankyrin_rpt"/>
</dbReference>
<feature type="repeat" description="ANK" evidence="3">
    <location>
        <begin position="49"/>
        <end position="81"/>
    </location>
</feature>
<dbReference type="SMART" id="SM00248">
    <property type="entry name" value="ANK"/>
    <property type="match status" value="5"/>
</dbReference>
<protein>
    <submittedName>
        <fullName evidence="5">Unnamed protein product</fullName>
    </submittedName>
</protein>
<dbReference type="Pfam" id="PF00023">
    <property type="entry name" value="Ank"/>
    <property type="match status" value="2"/>
</dbReference>
<evidence type="ECO:0000256" key="2">
    <source>
        <dbReference type="ARBA" id="ARBA00023043"/>
    </source>
</evidence>
<dbReference type="PANTHER" id="PTHR24198:SF165">
    <property type="entry name" value="ANKYRIN REPEAT-CONTAINING PROTEIN-RELATED"/>
    <property type="match status" value="1"/>
</dbReference>
<evidence type="ECO:0000256" key="4">
    <source>
        <dbReference type="SAM" id="MobiDB-lite"/>
    </source>
</evidence>
<dbReference type="EMBL" id="BSXN01002629">
    <property type="protein sequence ID" value="GME77164.1"/>
    <property type="molecule type" value="Genomic_DNA"/>
</dbReference>
<evidence type="ECO:0000256" key="3">
    <source>
        <dbReference type="PROSITE-ProRule" id="PRU00023"/>
    </source>
</evidence>
<feature type="repeat" description="ANK" evidence="3">
    <location>
        <begin position="211"/>
        <end position="243"/>
    </location>
</feature>
<proteinExistence type="predicted"/>
<comment type="caution">
    <text evidence="5">The sequence shown here is derived from an EMBL/GenBank/DDBJ whole genome shotgun (WGS) entry which is preliminary data.</text>
</comment>
<dbReference type="Gene3D" id="1.25.40.20">
    <property type="entry name" value="Ankyrin repeat-containing domain"/>
    <property type="match status" value="2"/>
</dbReference>
<dbReference type="SUPFAM" id="SSF48403">
    <property type="entry name" value="Ankyrin repeat"/>
    <property type="match status" value="1"/>
</dbReference>
<feature type="region of interest" description="Disordered" evidence="4">
    <location>
        <begin position="117"/>
        <end position="138"/>
    </location>
</feature>
<gene>
    <name evidence="5" type="ORF">Cboi02_000544800</name>
</gene>
<dbReference type="Proteomes" id="UP001165120">
    <property type="component" value="Unassembled WGS sequence"/>
</dbReference>
<dbReference type="PANTHER" id="PTHR24198">
    <property type="entry name" value="ANKYRIN REPEAT AND PROTEIN KINASE DOMAIN-CONTAINING PROTEIN"/>
    <property type="match status" value="1"/>
</dbReference>
<evidence type="ECO:0000256" key="1">
    <source>
        <dbReference type="ARBA" id="ARBA00022737"/>
    </source>
</evidence>
<dbReference type="PROSITE" id="PS50088">
    <property type="entry name" value="ANK_REPEAT"/>
    <property type="match status" value="2"/>
</dbReference>
<keyword evidence="6" id="KW-1185">Reference proteome</keyword>
<dbReference type="AlphaFoldDB" id="A0A9W6WK23"/>
<keyword evidence="1" id="KW-0677">Repeat</keyword>
<keyword evidence="2 3" id="KW-0040">ANK repeat</keyword>
<evidence type="ECO:0000313" key="5">
    <source>
        <dbReference type="EMBL" id="GME77164.1"/>
    </source>
</evidence>
<sequence>MRKYKLFGDEAILTPLAQWIMDENIERLEEELTSGNLKINDEFEVTKYIGETPLTLALYGNKRKVIDWLLEHKVDLNDSKNPGINMACSSSDIDIIERLIDMGMKFQNTCSQEYQEPVDQEFSDSDNHYEEDSDGGYTRENLKDIDQCISKAIYGNRIDVIRLLIKKGYDIKKNGKILRQAVFNKQYEVIDILIDNGIDVNFCIPDMVFPYNSTPVHIATSNNDIELVKKLVNKGADVLIKDEYGCRPFTCAYEKNLSELIEYLKGIEPDYLHDKDYLVNELYKKNYTLPKRLMTIIYNANNDKESLTFKTTDENEFVNIIRFHSIITIKEIKFNKLLFLDLLSYTDDYDNCGFFCWNQAENCLSHLDFEMGECVNLCTFDEFDSCLDNLGATIDKIFE</sequence>
<dbReference type="PROSITE" id="PS50297">
    <property type="entry name" value="ANK_REP_REGION"/>
    <property type="match status" value="1"/>
</dbReference>